<sequence length="205" mass="22849">MENRAKSDMTEVIRRRYDRTSIFYDWMDRMISPELRKKALSQASGKVLEVGAGTGNNFPYYPPGCEVTAIDFSPGMLARARKKLHLARAPIKLLEMDAQAMDFPDNTFDTVVATCVFCSVPDPVKGLAEVKRVCKPNGKIILLEHVRSESPVIGWLMDVLNPISLHLIGSNINRRTVQNVISAGIQLQKVEDLRGKIVKLIVGTP</sequence>
<feature type="domain" description="Methyltransferase type 11" evidence="1">
    <location>
        <begin position="48"/>
        <end position="142"/>
    </location>
</feature>
<dbReference type="RefSeq" id="WP_122015773.1">
    <property type="nucleotide sequence ID" value="NZ_CP033169.1"/>
</dbReference>
<dbReference type="GO" id="GO:0032259">
    <property type="term" value="P:methylation"/>
    <property type="evidence" value="ECO:0007669"/>
    <property type="project" value="UniProtKB-KW"/>
</dbReference>
<organism evidence="2 3">
    <name type="scientific">Biomaibacter acetigenes</name>
    <dbReference type="NCBI Taxonomy" id="2316383"/>
    <lineage>
        <taxon>Bacteria</taxon>
        <taxon>Bacillati</taxon>
        <taxon>Bacillota</taxon>
        <taxon>Clostridia</taxon>
        <taxon>Thermosediminibacterales</taxon>
        <taxon>Tepidanaerobacteraceae</taxon>
        <taxon>Biomaibacter</taxon>
    </lineage>
</organism>
<keyword evidence="3" id="KW-1185">Reference proteome</keyword>
<dbReference type="InterPro" id="IPR029063">
    <property type="entry name" value="SAM-dependent_MTases_sf"/>
</dbReference>
<dbReference type="EMBL" id="CP033169">
    <property type="protein sequence ID" value="AYO32266.1"/>
    <property type="molecule type" value="Genomic_DNA"/>
</dbReference>
<dbReference type="CDD" id="cd02440">
    <property type="entry name" value="AdoMet_MTases"/>
    <property type="match status" value="1"/>
</dbReference>
<reference evidence="2 3" key="1">
    <citation type="submission" date="2018-10" db="EMBL/GenBank/DDBJ databases">
        <authorList>
            <person name="Zhang X."/>
        </authorList>
    </citation>
    <scope>NUCLEOTIDE SEQUENCE [LARGE SCALE GENOMIC DNA]</scope>
    <source>
        <strain evidence="2 3">SK-G1</strain>
    </source>
</reference>
<dbReference type="KEGG" id="bacg:D2962_10685"/>
<gene>
    <name evidence="2" type="ORF">D2962_10685</name>
</gene>
<accession>A0A3G2RA00</accession>
<evidence type="ECO:0000313" key="3">
    <source>
        <dbReference type="Proteomes" id="UP000280960"/>
    </source>
</evidence>
<name>A0A3G2RA00_9FIRM</name>
<dbReference type="GO" id="GO:0008757">
    <property type="term" value="F:S-adenosylmethionine-dependent methyltransferase activity"/>
    <property type="evidence" value="ECO:0007669"/>
    <property type="project" value="InterPro"/>
</dbReference>
<dbReference type="SUPFAM" id="SSF53335">
    <property type="entry name" value="S-adenosyl-L-methionine-dependent methyltransferases"/>
    <property type="match status" value="1"/>
</dbReference>
<dbReference type="PANTHER" id="PTHR45036:SF1">
    <property type="entry name" value="METHYLTRANSFERASE LIKE 7A"/>
    <property type="match status" value="1"/>
</dbReference>
<evidence type="ECO:0000313" key="2">
    <source>
        <dbReference type="EMBL" id="AYO32266.1"/>
    </source>
</evidence>
<evidence type="ECO:0000259" key="1">
    <source>
        <dbReference type="Pfam" id="PF08241"/>
    </source>
</evidence>
<proteinExistence type="predicted"/>
<dbReference type="InterPro" id="IPR052356">
    <property type="entry name" value="Thiol_S-MT"/>
</dbReference>
<dbReference type="InterPro" id="IPR013216">
    <property type="entry name" value="Methyltransf_11"/>
</dbReference>
<keyword evidence="2" id="KW-0808">Transferase</keyword>
<dbReference type="PANTHER" id="PTHR45036">
    <property type="entry name" value="METHYLTRANSFERASE LIKE 7B"/>
    <property type="match status" value="1"/>
</dbReference>
<protein>
    <submittedName>
        <fullName evidence="2">Class I SAM-dependent methyltransferase</fullName>
    </submittedName>
</protein>
<keyword evidence="2" id="KW-0489">Methyltransferase</keyword>
<dbReference type="AlphaFoldDB" id="A0A3G2RA00"/>
<dbReference type="Gene3D" id="3.40.50.150">
    <property type="entry name" value="Vaccinia Virus protein VP39"/>
    <property type="match status" value="1"/>
</dbReference>
<dbReference type="Proteomes" id="UP000280960">
    <property type="component" value="Chromosome"/>
</dbReference>
<dbReference type="Pfam" id="PF08241">
    <property type="entry name" value="Methyltransf_11"/>
    <property type="match status" value="1"/>
</dbReference>